<feature type="transmembrane region" description="Helical" evidence="1">
    <location>
        <begin position="227"/>
        <end position="248"/>
    </location>
</feature>
<evidence type="ECO:0000256" key="1">
    <source>
        <dbReference type="SAM" id="Phobius"/>
    </source>
</evidence>
<keyword evidence="1" id="KW-0472">Membrane</keyword>
<organism evidence="2 3">
    <name type="scientific">Symbiodinium natans</name>
    <dbReference type="NCBI Taxonomy" id="878477"/>
    <lineage>
        <taxon>Eukaryota</taxon>
        <taxon>Sar</taxon>
        <taxon>Alveolata</taxon>
        <taxon>Dinophyceae</taxon>
        <taxon>Suessiales</taxon>
        <taxon>Symbiodiniaceae</taxon>
        <taxon>Symbiodinium</taxon>
    </lineage>
</organism>
<keyword evidence="1" id="KW-0812">Transmembrane</keyword>
<dbReference type="GO" id="GO:0016020">
    <property type="term" value="C:membrane"/>
    <property type="evidence" value="ECO:0007669"/>
    <property type="project" value="TreeGrafter"/>
</dbReference>
<sequence length="271" mass="31362">MKIIALFQIDVAWPTDVSTSPCLPPLAYVIFVGLVAGLFVVMQILDMVNFIPHIGGFYLVYLTAWSLLLQTTTLVLLFISTLWGYTLLETREPQNAGADAAAAKANVPFFVRFTLALWYICQPISMIVMILYWTTVNRFWRPLPATHYDYWAHLFNWLVLLLSLFMSNLPWSVRNSSWAVIYSVVYFVWTILHHRLEIGNGRPCANYPDDKCPLYDIIDWNKPGPTFVVLAAAWVGLLTVLCIYTGFFRCRDAYVRLRWSRWRQANKAKCW</sequence>
<dbReference type="AlphaFoldDB" id="A0A812GRP5"/>
<feature type="transmembrane region" description="Helical" evidence="1">
    <location>
        <begin position="57"/>
        <end position="83"/>
    </location>
</feature>
<accession>A0A812GRP5</accession>
<dbReference type="OrthoDB" id="417867at2759"/>
<name>A0A812GRP5_9DINO</name>
<proteinExistence type="predicted"/>
<evidence type="ECO:0000313" key="3">
    <source>
        <dbReference type="Proteomes" id="UP000604046"/>
    </source>
</evidence>
<keyword evidence="3" id="KW-1185">Reference proteome</keyword>
<dbReference type="PANTHER" id="PTHR12242">
    <property type="entry name" value="OS02G0130600 PROTEIN-RELATED"/>
    <property type="match status" value="1"/>
</dbReference>
<protein>
    <submittedName>
        <fullName evidence="2">Scn10a protein</fullName>
    </submittedName>
</protein>
<evidence type="ECO:0000313" key="2">
    <source>
        <dbReference type="EMBL" id="CAE6925479.1"/>
    </source>
</evidence>
<dbReference type="Proteomes" id="UP000604046">
    <property type="component" value="Unassembled WGS sequence"/>
</dbReference>
<feature type="transmembrane region" description="Helical" evidence="1">
    <location>
        <begin position="26"/>
        <end position="45"/>
    </location>
</feature>
<comment type="caution">
    <text evidence="2">The sequence shown here is derived from an EMBL/GenBank/DDBJ whole genome shotgun (WGS) entry which is preliminary data.</text>
</comment>
<feature type="transmembrane region" description="Helical" evidence="1">
    <location>
        <begin position="148"/>
        <end position="169"/>
    </location>
</feature>
<dbReference type="PANTHER" id="PTHR12242:SF1">
    <property type="entry name" value="MYND-TYPE DOMAIN-CONTAINING PROTEIN"/>
    <property type="match status" value="1"/>
</dbReference>
<feature type="transmembrane region" description="Helical" evidence="1">
    <location>
        <begin position="175"/>
        <end position="192"/>
    </location>
</feature>
<reference evidence="2" key="1">
    <citation type="submission" date="2021-02" db="EMBL/GenBank/DDBJ databases">
        <authorList>
            <person name="Dougan E. K."/>
            <person name="Rhodes N."/>
            <person name="Thang M."/>
            <person name="Chan C."/>
        </authorList>
    </citation>
    <scope>NUCLEOTIDE SEQUENCE</scope>
</reference>
<feature type="transmembrane region" description="Helical" evidence="1">
    <location>
        <begin position="116"/>
        <end position="136"/>
    </location>
</feature>
<dbReference type="EMBL" id="CAJNDS010000031">
    <property type="protein sequence ID" value="CAE6925479.1"/>
    <property type="molecule type" value="Genomic_DNA"/>
</dbReference>
<gene>
    <name evidence="2" type="primary">Scn10a</name>
    <name evidence="2" type="ORF">SNAT2548_LOCUS628</name>
</gene>
<keyword evidence="1" id="KW-1133">Transmembrane helix</keyword>